<reference evidence="4" key="1">
    <citation type="submission" date="2016-01" db="EMBL/GenBank/DDBJ databases">
        <title>Whole genome sequencing of Bhargavaea cecembensis T14.</title>
        <authorList>
            <person name="Hong K.W."/>
        </authorList>
    </citation>
    <scope>NUCLEOTIDE SEQUENCE [LARGE SCALE GENOMIC DNA]</scope>
    <source>
        <strain evidence="4">M19</strain>
    </source>
</reference>
<dbReference type="GO" id="GO:0051213">
    <property type="term" value="F:dioxygenase activity"/>
    <property type="evidence" value="ECO:0007669"/>
    <property type="project" value="UniProtKB-KW"/>
</dbReference>
<evidence type="ECO:0000256" key="1">
    <source>
        <dbReference type="SAM" id="MobiDB-lite"/>
    </source>
</evidence>
<evidence type="ECO:0000259" key="2">
    <source>
        <dbReference type="PROSITE" id="PS51819"/>
    </source>
</evidence>
<keyword evidence="3" id="KW-0560">Oxidoreductase</keyword>
<evidence type="ECO:0000313" key="4">
    <source>
        <dbReference type="Proteomes" id="UP000076510"/>
    </source>
</evidence>
<protein>
    <submittedName>
        <fullName evidence="3">Ring-cleaving dioxygenase</fullName>
    </submittedName>
</protein>
<dbReference type="AlphaFoldDB" id="A0A0J5T6T4"/>
<dbReference type="InterPro" id="IPR052537">
    <property type="entry name" value="Extradiol_RC_dioxygenase"/>
</dbReference>
<feature type="domain" description="VOC" evidence="2">
    <location>
        <begin position="5"/>
        <end position="131"/>
    </location>
</feature>
<dbReference type="PROSITE" id="PS51819">
    <property type="entry name" value="VOC"/>
    <property type="match status" value="2"/>
</dbReference>
<dbReference type="RefSeq" id="WP_048007134.1">
    <property type="nucleotide sequence ID" value="NZ_JBNKIN010000005.1"/>
</dbReference>
<organism evidence="3 4">
    <name type="scientific">Rossellomorea marisflavi</name>
    <dbReference type="NCBI Taxonomy" id="189381"/>
    <lineage>
        <taxon>Bacteria</taxon>
        <taxon>Bacillati</taxon>
        <taxon>Bacillota</taxon>
        <taxon>Bacilli</taxon>
        <taxon>Bacillales</taxon>
        <taxon>Bacillaceae</taxon>
        <taxon>Rossellomorea</taxon>
    </lineage>
</organism>
<feature type="compositionally biased region" description="Basic and acidic residues" evidence="1">
    <location>
        <begin position="296"/>
        <end position="318"/>
    </location>
</feature>
<dbReference type="EMBL" id="LQQY01000002">
    <property type="protein sequence ID" value="KZE53300.1"/>
    <property type="molecule type" value="Genomic_DNA"/>
</dbReference>
<comment type="caution">
    <text evidence="3">The sequence shown here is derived from an EMBL/GenBank/DDBJ whole genome shotgun (WGS) entry which is preliminary data.</text>
</comment>
<feature type="region of interest" description="Disordered" evidence="1">
    <location>
        <begin position="277"/>
        <end position="318"/>
    </location>
</feature>
<dbReference type="OrthoDB" id="9785698at2"/>
<proteinExistence type="predicted"/>
<dbReference type="InterPro" id="IPR029068">
    <property type="entry name" value="Glyas_Bleomycin-R_OHBP_Dase"/>
</dbReference>
<dbReference type="CDD" id="cd08347">
    <property type="entry name" value="PcpA_C_like"/>
    <property type="match status" value="1"/>
</dbReference>
<dbReference type="Proteomes" id="UP000076510">
    <property type="component" value="Unassembled WGS sequence"/>
</dbReference>
<feature type="domain" description="VOC" evidence="2">
    <location>
        <begin position="152"/>
        <end position="272"/>
    </location>
</feature>
<name>A0A0J5T6T4_9BACI</name>
<dbReference type="InterPro" id="IPR004360">
    <property type="entry name" value="Glyas_Fos-R_dOase_dom"/>
</dbReference>
<dbReference type="InterPro" id="IPR037523">
    <property type="entry name" value="VOC_core"/>
</dbReference>
<sequence>MELKGIHHISSLTANAAVNLPFYRDILGMRLVKTTVNQDNPFYYHLFYGDETGSPGSELTFFEIPNLAKNHAGTDSISLVSLLVPSEEALDYWRSRFQEFGVEHDGISNRYGYSVLGFRDRDGHRMQLMAEPGAERNAWSGSTVPQAYAISGLGPVQLTVKDTGATERFLEEILGFVKKDSGDEGKVRMFTTGSGGRGSEVHLLEQDGPKERQGRGGVHHVAFRVNDEAELDKWIDHLESHGVKTSGSIDRHYFRSTYFHDPSGILFELATDGPGFETDETRDRLGRNLSLPPFLEGRRGEIESKIKPLPEARGGEGK</sequence>
<dbReference type="Gene3D" id="3.10.180.10">
    <property type="entry name" value="2,3-Dihydroxybiphenyl 1,2-Dioxygenase, domain 1"/>
    <property type="match status" value="2"/>
</dbReference>
<dbReference type="SUPFAM" id="SSF54593">
    <property type="entry name" value="Glyoxalase/Bleomycin resistance protein/Dihydroxybiphenyl dioxygenase"/>
    <property type="match status" value="1"/>
</dbReference>
<dbReference type="Pfam" id="PF00903">
    <property type="entry name" value="Glyoxalase"/>
    <property type="match status" value="2"/>
</dbReference>
<gene>
    <name evidence="3" type="ORF">AV649_11065</name>
</gene>
<dbReference type="PATRIC" id="fig|189381.10.peg.292"/>
<evidence type="ECO:0000313" key="3">
    <source>
        <dbReference type="EMBL" id="KZE53300.1"/>
    </source>
</evidence>
<dbReference type="PANTHER" id="PTHR36110:SF4">
    <property type="entry name" value="RING-CLEAVING DIOXYGENASE MHQA-RELATED"/>
    <property type="match status" value="1"/>
</dbReference>
<accession>A0A0J5T6T4</accession>
<dbReference type="PANTHER" id="PTHR36110">
    <property type="entry name" value="RING-CLEAVING DIOXYGENASE MHQE-RELATED"/>
    <property type="match status" value="1"/>
</dbReference>
<keyword evidence="3" id="KW-0223">Dioxygenase</keyword>